<feature type="domain" description="CobQ/CobB/MinD/ParA nucleotide binding" evidence="1">
    <location>
        <begin position="21"/>
        <end position="137"/>
    </location>
</feature>
<organism evidence="2 3">
    <name type="scientific">Candidatus Desulfosporosinus infrequens</name>
    <dbReference type="NCBI Taxonomy" id="2043169"/>
    <lineage>
        <taxon>Bacteria</taxon>
        <taxon>Bacillati</taxon>
        <taxon>Bacillota</taxon>
        <taxon>Clostridia</taxon>
        <taxon>Eubacteriales</taxon>
        <taxon>Desulfitobacteriaceae</taxon>
        <taxon>Desulfosporosinus</taxon>
    </lineage>
</organism>
<evidence type="ECO:0000259" key="1">
    <source>
        <dbReference type="Pfam" id="PF01656"/>
    </source>
</evidence>
<proteinExistence type="predicted"/>
<dbReference type="Pfam" id="PF01656">
    <property type="entry name" value="CbiA"/>
    <property type="match status" value="1"/>
</dbReference>
<gene>
    <name evidence="2" type="ORF">SBF1_1970004</name>
</gene>
<name>A0A2U3KGI4_9FIRM</name>
<dbReference type="SUPFAM" id="SSF52540">
    <property type="entry name" value="P-loop containing nucleoside triphosphate hydrolases"/>
    <property type="match status" value="1"/>
</dbReference>
<accession>A0A2U3KGI4</accession>
<evidence type="ECO:0000313" key="2">
    <source>
        <dbReference type="EMBL" id="SPF38781.1"/>
    </source>
</evidence>
<sequence length="252" mass="28539">MNTPRSVLLDRRVLVLVGGYGVGKTQLSISLALKWAREGKRVALVDLDLINPYFRVREIAVTLEHEGIEVIRPEGDLAFAENPSLPPQIDGALRDPSRRVIVDVGGNETGATIVGRYHALLEAEDSAVLQVVNIFRPFSSTIEEIESLRLDMERKSHLKVQGWINNSNLMNWTTLDDWRSATELMQKLVDRSNIPLEACGVNPKWAKKIGLPWEPDWIPVEQYLNLGWKNPVKGHQAERSENRDEERKSCQD</sequence>
<evidence type="ECO:0000313" key="3">
    <source>
        <dbReference type="Proteomes" id="UP000238916"/>
    </source>
</evidence>
<dbReference type="Gene3D" id="3.40.50.300">
    <property type="entry name" value="P-loop containing nucleotide triphosphate hydrolases"/>
    <property type="match status" value="1"/>
</dbReference>
<reference evidence="3" key="1">
    <citation type="submission" date="2018-02" db="EMBL/GenBank/DDBJ databases">
        <authorList>
            <person name="Hausmann B."/>
        </authorList>
    </citation>
    <scope>NUCLEOTIDE SEQUENCE [LARGE SCALE GENOMIC DNA]</scope>
    <source>
        <strain evidence="3">Peat soil MAG SbF1</strain>
    </source>
</reference>
<dbReference type="InterPro" id="IPR002586">
    <property type="entry name" value="CobQ/CobB/MinD/ParA_Nub-bd_dom"/>
</dbReference>
<dbReference type="Proteomes" id="UP000238916">
    <property type="component" value="Unassembled WGS sequence"/>
</dbReference>
<dbReference type="AlphaFoldDB" id="A0A2U3KGI4"/>
<dbReference type="OrthoDB" id="9779501at2"/>
<protein>
    <recommendedName>
        <fullName evidence="1">CobQ/CobB/MinD/ParA nucleotide binding domain-containing protein</fullName>
    </recommendedName>
</protein>
<dbReference type="InterPro" id="IPR027417">
    <property type="entry name" value="P-loop_NTPase"/>
</dbReference>
<dbReference type="EMBL" id="OMOF01000109">
    <property type="protein sequence ID" value="SPF38781.1"/>
    <property type="molecule type" value="Genomic_DNA"/>
</dbReference>